<proteinExistence type="inferred from homology"/>
<dbReference type="SMART" id="SM00557">
    <property type="entry name" value="IG_FLMN"/>
    <property type="match status" value="13"/>
</dbReference>
<dbReference type="InterPro" id="IPR001715">
    <property type="entry name" value="CH_dom"/>
</dbReference>
<dbReference type="InterPro" id="IPR017868">
    <property type="entry name" value="Filamin/ABP280_repeat-like"/>
</dbReference>
<feature type="repeat" description="Filamin" evidence="4">
    <location>
        <begin position="660"/>
        <end position="758"/>
    </location>
</feature>
<dbReference type="InterPro" id="IPR044801">
    <property type="entry name" value="Filamin"/>
</dbReference>
<dbReference type="FunFam" id="2.60.40.10:FF:000096">
    <property type="entry name" value="filamin-C isoform X2"/>
    <property type="match status" value="1"/>
</dbReference>
<dbReference type="SUPFAM" id="SSF81296">
    <property type="entry name" value="E set domains"/>
    <property type="match status" value="14"/>
</dbReference>
<evidence type="ECO:0000256" key="3">
    <source>
        <dbReference type="ARBA" id="ARBA00023203"/>
    </source>
</evidence>
<organism evidence="7 8">
    <name type="scientific">Mesorhabditis spiculigera</name>
    <dbReference type="NCBI Taxonomy" id="96644"/>
    <lineage>
        <taxon>Eukaryota</taxon>
        <taxon>Metazoa</taxon>
        <taxon>Ecdysozoa</taxon>
        <taxon>Nematoda</taxon>
        <taxon>Chromadorea</taxon>
        <taxon>Rhabditida</taxon>
        <taxon>Rhabditina</taxon>
        <taxon>Rhabditomorpha</taxon>
        <taxon>Rhabditoidea</taxon>
        <taxon>Rhabditidae</taxon>
        <taxon>Mesorhabditinae</taxon>
        <taxon>Mesorhabditis</taxon>
    </lineage>
</organism>
<gene>
    <name evidence="7" type="ORF">MSPICULIGERA_LOCUS25629</name>
</gene>
<evidence type="ECO:0000256" key="4">
    <source>
        <dbReference type="PROSITE-ProRule" id="PRU00087"/>
    </source>
</evidence>
<protein>
    <recommendedName>
        <fullName evidence="6">Calponin-homology (CH) domain-containing protein</fullName>
    </recommendedName>
</protein>
<feature type="repeat" description="Filamin" evidence="4">
    <location>
        <begin position="450"/>
        <end position="541"/>
    </location>
</feature>
<name>A0AA36DIB5_9BILA</name>
<dbReference type="InterPro" id="IPR013783">
    <property type="entry name" value="Ig-like_fold"/>
</dbReference>
<dbReference type="SUPFAM" id="SSF47576">
    <property type="entry name" value="Calponin-homology domain, CH-domain"/>
    <property type="match status" value="1"/>
</dbReference>
<dbReference type="GO" id="GO:0030036">
    <property type="term" value="P:actin cytoskeleton organization"/>
    <property type="evidence" value="ECO:0007669"/>
    <property type="project" value="InterPro"/>
</dbReference>
<dbReference type="InterPro" id="IPR014756">
    <property type="entry name" value="Ig_E-set"/>
</dbReference>
<keyword evidence="2" id="KW-0677">Repeat</keyword>
<dbReference type="Pfam" id="PF00307">
    <property type="entry name" value="CH"/>
    <property type="match status" value="2"/>
</dbReference>
<feature type="repeat" description="Filamin" evidence="4">
    <location>
        <begin position="1493"/>
        <end position="1585"/>
    </location>
</feature>
<feature type="repeat" description="Filamin" evidence="4">
    <location>
        <begin position="757"/>
        <end position="851"/>
    </location>
</feature>
<feature type="repeat" description="Filamin" evidence="4">
    <location>
        <begin position="852"/>
        <end position="947"/>
    </location>
</feature>
<keyword evidence="3" id="KW-0009">Actin-binding</keyword>
<comment type="caution">
    <text evidence="7">The sequence shown here is derived from an EMBL/GenBank/DDBJ whole genome shotgun (WGS) entry which is preliminary data.</text>
</comment>
<feature type="region of interest" description="Disordered" evidence="5">
    <location>
        <begin position="1786"/>
        <end position="1810"/>
    </location>
</feature>
<dbReference type="PANTHER" id="PTHR38537">
    <property type="entry name" value="JITTERBUG, ISOFORM N"/>
    <property type="match status" value="1"/>
</dbReference>
<dbReference type="EMBL" id="CATQJA010002710">
    <property type="protein sequence ID" value="CAJ0587674.1"/>
    <property type="molecule type" value="Genomic_DNA"/>
</dbReference>
<feature type="repeat" description="Filamin" evidence="4">
    <location>
        <begin position="1689"/>
        <end position="1781"/>
    </location>
</feature>
<evidence type="ECO:0000313" key="7">
    <source>
        <dbReference type="EMBL" id="CAJ0587674.1"/>
    </source>
</evidence>
<feature type="repeat" description="Filamin" evidence="4">
    <location>
        <begin position="356"/>
        <end position="449"/>
    </location>
</feature>
<feature type="repeat" description="Filamin" evidence="4">
    <location>
        <begin position="1230"/>
        <end position="1312"/>
    </location>
</feature>
<evidence type="ECO:0000256" key="2">
    <source>
        <dbReference type="ARBA" id="ARBA00022737"/>
    </source>
</evidence>
<dbReference type="PROSITE" id="PS50021">
    <property type="entry name" value="CH"/>
    <property type="match status" value="2"/>
</dbReference>
<evidence type="ECO:0000313" key="8">
    <source>
        <dbReference type="Proteomes" id="UP001177023"/>
    </source>
</evidence>
<accession>A0AA36DIB5</accession>
<feature type="domain" description="Calponin-homology (CH)" evidence="6">
    <location>
        <begin position="10"/>
        <end position="116"/>
    </location>
</feature>
<dbReference type="PANTHER" id="PTHR38537:SF8">
    <property type="entry name" value="FILAMIN-A"/>
    <property type="match status" value="1"/>
</dbReference>
<feature type="repeat" description="Filamin" evidence="4">
    <location>
        <begin position="1414"/>
        <end position="1490"/>
    </location>
</feature>
<feature type="repeat" description="Filamin" evidence="4">
    <location>
        <begin position="1804"/>
        <end position="1898"/>
    </location>
</feature>
<evidence type="ECO:0000256" key="5">
    <source>
        <dbReference type="SAM" id="MobiDB-lite"/>
    </source>
</evidence>
<reference evidence="7" key="1">
    <citation type="submission" date="2023-06" db="EMBL/GenBank/DDBJ databases">
        <authorList>
            <person name="Delattre M."/>
        </authorList>
    </citation>
    <scope>NUCLEOTIDE SEQUENCE</scope>
    <source>
        <strain evidence="7">AF72</strain>
    </source>
</reference>
<feature type="repeat" description="Filamin" evidence="4">
    <location>
        <begin position="1586"/>
        <end position="1686"/>
    </location>
</feature>
<dbReference type="InterPro" id="IPR036872">
    <property type="entry name" value="CH_dom_sf"/>
</dbReference>
<dbReference type="Proteomes" id="UP001177023">
    <property type="component" value="Unassembled WGS sequence"/>
</dbReference>
<evidence type="ECO:0000256" key="1">
    <source>
        <dbReference type="ARBA" id="ARBA00009238"/>
    </source>
</evidence>
<dbReference type="FunFam" id="2.60.40.10:FF:000007">
    <property type="entry name" value="Filamin-B isoform C"/>
    <property type="match status" value="1"/>
</dbReference>
<dbReference type="InterPro" id="IPR001298">
    <property type="entry name" value="Filamin/ABP280_rpt"/>
</dbReference>
<feature type="repeat" description="Filamin" evidence="4">
    <location>
        <begin position="1312"/>
        <end position="1404"/>
    </location>
</feature>
<dbReference type="SMART" id="SM00033">
    <property type="entry name" value="CH"/>
    <property type="match status" value="2"/>
</dbReference>
<evidence type="ECO:0000259" key="6">
    <source>
        <dbReference type="PROSITE" id="PS50021"/>
    </source>
</evidence>
<feature type="repeat" description="Filamin" evidence="4">
    <location>
        <begin position="559"/>
        <end position="651"/>
    </location>
</feature>
<sequence>MTHDKDEREPEPQNTFTRWVNNHLKKVPEQIQNLESDLSDGLKLIKLVEVLAQRHVGRYSAQVKFRHQKLENVSVALNFLQKDEGIKIVNIDSSHIVDQNKKLILGLIWTLILHYSIAIHMEDDERPEHEPDKTPKQRLLAWVRKKLPEDVPVTNFTNDWNDGLALGSLVNSISPDSLSDWRHWEPDEALENTRRAMKAASEDLGVAPLITPEELINPNVDEKSVMTYLAQFPQQLKERKKASLEAEVKPPLRKGKLQQVEPTVIAGRPAEFRVYMPTEEHRPKVSIVDAEGGDVHFTLTRIPATTSYTGRYTPQRVGPAKISLATTFIPTGESIASDSAEVDVVEDPEQPPESPEDLIDISKLRIYGPGVEGPVYSQQPTHFTIDAKQAGPGAVEVALADRNGRAVDIDVLDNQDGSFTVKYTAPKPGAYQLNVVFAGVDGPPIEINVKPHVDKAGIRVEGLENALVTVNCEKEVHVFTSDGENTRILITAPSGRVVEALIESTPTGFRVLFTPSEIGDYSISVTYEDLPVGQQPLLLHSVPKAGPNASEAEYVVSRSGPPRADLVRISGPGLGPVMATRSTHVHIDASAAGFGNIDLFVDGPTRTPIHCVDNHDGTCSMYYVPRVPGMYWLRVMFEDQHVPGSPFQVVACAPMLSSPKIIPDRDKTASPFPSLSSEEVLSGHVSNIRVDVGRNVAHAQGLQLLAHRPNGKVAAVPVEQIDASNYKATFQANELGDTRLEVLFDEEPICSGTLKVKAGQDASKCRAHGPGLEKATVDQPASFQIDTQGAGDGGLALEISGPTEAETEVVDFKNGSCGVHYITREPGQYRIDIMYGDEKKHIPGSPFHVQSEYPHDISQVHVEGLDSGEHRVGDVAKVVVDASKTAPGKITASLPAGQSQPVVHPLEHREGAHVFEISPKGQPGEVVPLEIRYDGEPIPGSPFPLRLLAESEPEKARLAPLESRAEIPAGQRAHALLDTKDCGKVSDVTAAVTGPDGHLRHVDVVDKGNGLHELGFETDLAGTYPLECFINGHPVSEHPLNFYATPVGNLDDVRIIEKPTDAEWLIGEEKRIILERRVPRPEARVALLKSHPDSIHSRVVQKQVDGKIQEHILVRPTELGKQTVNVIYGGDLVKDGDVAFEVVSELTKPIPVPIEVKKEEDQIKLNKAKELESQKLHKEEPFYPSTAEKYQFLSEQRARGEQLLAPLEKAGRLEKSRDSLIEAKENLYYGLSKEVSSPSGDKEFLFNIGSHKDQKLEAEVLTPLGTKDKAELHDLGDGTVAVRYSPKSAGPHELVVKSDGVPLAGTPLKFNVASSGVGAPTAYGPGLISAVAGEPAVFEVDSKGTHDKELSVSVEGAMQAPISIQDHKNGVCSVTWTPPVAGEYKVYVRLGGKEVADSPYTVPVVAHRDEILHLGSASEFSLNVSTSEGPLKDLTATIKAPSGHVEPCIVRSIENGRLGVSFTPREVGDHLIHVYRDGQPIPKSPFKIKVDESQLGDVSKVRLEGDRIHEAKLDELNEILVNTKEAGYGSLAVSIQGPSKAQLYCEEVEPGLIAIRYRVQEPGHYKVNVKFADQHVKGSPVSVMCPDATNGELRRVNEMEYQAAEPVVASVGEEASISLKLPKTTSPADVTARLLAPGGSELPVSISPGTDNAYALSFTPEVDGQHTLHVYNKGKPVIGSPFHFTVGALQKGDAKKVRATGQGVHSGEAGTPNAFTVYTREAGTGKLAVSVEGPVKAEMHFQDQQDGSCHVDYTVAEPGDYQVSVKFNEEHIRDSPFHVQIAPASSTKQANGHHLEEANSSSSGLTGEASRVQAHGPGLHKFTVGKHASFNVDTGSAGPNLLMVGVVTSKGPCEEVVVKHMGAGHFVVNYKIHEKVRGLIFVRYGDREVPGSPFPIESN</sequence>
<feature type="repeat" description="Filamin" evidence="4">
    <location>
        <begin position="948"/>
        <end position="1044"/>
    </location>
</feature>
<feature type="non-terminal residue" evidence="7">
    <location>
        <position position="1"/>
    </location>
</feature>
<dbReference type="FunFam" id="1.10.418.10:FF:000006">
    <property type="entry name" value="Filamin-B isoform A"/>
    <property type="match status" value="1"/>
</dbReference>
<dbReference type="Gene3D" id="1.10.418.10">
    <property type="entry name" value="Calponin-like domain"/>
    <property type="match status" value="2"/>
</dbReference>
<keyword evidence="8" id="KW-1185">Reference proteome</keyword>
<feature type="domain" description="Calponin-homology (CH)" evidence="6">
    <location>
        <begin position="133"/>
        <end position="237"/>
    </location>
</feature>
<dbReference type="Pfam" id="PF00630">
    <property type="entry name" value="Filamin"/>
    <property type="match status" value="11"/>
</dbReference>
<dbReference type="GO" id="GO:0051015">
    <property type="term" value="F:actin filament binding"/>
    <property type="evidence" value="ECO:0007669"/>
    <property type="project" value="InterPro"/>
</dbReference>
<comment type="similarity">
    <text evidence="1">Belongs to the filamin family.</text>
</comment>
<dbReference type="Gene3D" id="2.60.40.10">
    <property type="entry name" value="Immunoglobulins"/>
    <property type="match status" value="14"/>
</dbReference>
<dbReference type="PROSITE" id="PS50194">
    <property type="entry name" value="FILAMIN_REPEAT"/>
    <property type="match status" value="14"/>
</dbReference>